<evidence type="ECO:0000313" key="2">
    <source>
        <dbReference type="Proteomes" id="UP000249130"/>
    </source>
</evidence>
<dbReference type="AlphaFoldDB" id="A0A327KZH6"/>
<accession>A0A327KZH6</accession>
<comment type="caution">
    <text evidence="1">The sequence shown here is derived from an EMBL/GenBank/DDBJ whole genome shotgun (WGS) entry which is preliminary data.</text>
</comment>
<dbReference type="Proteomes" id="UP000249130">
    <property type="component" value="Unassembled WGS sequence"/>
</dbReference>
<sequence>MAECPCFDETDRKARKTSEGLLEMQINAKAFSSAMSSALASAVTGGKQLDDVLKSLALRLSDMTLKAALTPLTNAIATDISKLVGGSSGGSAGSSSGGLSSLLGLAAATGAIKPFAAGGVIGTPTYFPLAAGGLGLAGETGPEAIVPLARGSDGRLGVAGGGAGPTRVTINIAAQDAASFRGSEVYLTGQIARAVARGRRGL</sequence>
<evidence type="ECO:0000313" key="1">
    <source>
        <dbReference type="EMBL" id="RAI42622.1"/>
    </source>
</evidence>
<dbReference type="OrthoDB" id="8448547at2"/>
<protein>
    <submittedName>
        <fullName evidence="1">Phage tail protein</fullName>
    </submittedName>
</protein>
<keyword evidence="2" id="KW-1185">Reference proteome</keyword>
<proteinExistence type="predicted"/>
<gene>
    <name evidence="1" type="ORF">CH341_18595</name>
</gene>
<dbReference type="EMBL" id="NPEX01000139">
    <property type="protein sequence ID" value="RAI42622.1"/>
    <property type="molecule type" value="Genomic_DNA"/>
</dbReference>
<name>A0A327KZH6_9BRAD</name>
<organism evidence="1 2">
    <name type="scientific">Rhodoplanes roseus</name>
    <dbReference type="NCBI Taxonomy" id="29409"/>
    <lineage>
        <taxon>Bacteria</taxon>
        <taxon>Pseudomonadati</taxon>
        <taxon>Pseudomonadota</taxon>
        <taxon>Alphaproteobacteria</taxon>
        <taxon>Hyphomicrobiales</taxon>
        <taxon>Nitrobacteraceae</taxon>
        <taxon>Rhodoplanes</taxon>
    </lineage>
</organism>
<reference evidence="1 2" key="1">
    <citation type="submission" date="2017-07" db="EMBL/GenBank/DDBJ databases">
        <title>Draft Genome Sequences of Select Purple Nonsulfur Bacteria.</title>
        <authorList>
            <person name="Lasarre B."/>
            <person name="Mckinlay J.B."/>
        </authorList>
    </citation>
    <scope>NUCLEOTIDE SEQUENCE [LARGE SCALE GENOMIC DNA]</scope>
    <source>
        <strain evidence="1 2">DSM 5909</strain>
    </source>
</reference>